<dbReference type="WBParaSite" id="L893_g13933.t1">
    <property type="protein sequence ID" value="L893_g13933.t1"/>
    <property type="gene ID" value="L893_g13933"/>
</dbReference>
<evidence type="ECO:0000256" key="1">
    <source>
        <dbReference type="SAM" id="MobiDB-lite"/>
    </source>
</evidence>
<accession>A0A1I7Y8V5</accession>
<name>A0A1I7Y8V5_9BILA</name>
<reference evidence="3" key="1">
    <citation type="submission" date="2016-11" db="UniProtKB">
        <authorList>
            <consortium name="WormBaseParasite"/>
        </authorList>
    </citation>
    <scope>IDENTIFICATION</scope>
</reference>
<dbReference type="Proteomes" id="UP000095287">
    <property type="component" value="Unplaced"/>
</dbReference>
<organism evidence="2 3">
    <name type="scientific">Steinernema glaseri</name>
    <dbReference type="NCBI Taxonomy" id="37863"/>
    <lineage>
        <taxon>Eukaryota</taxon>
        <taxon>Metazoa</taxon>
        <taxon>Ecdysozoa</taxon>
        <taxon>Nematoda</taxon>
        <taxon>Chromadorea</taxon>
        <taxon>Rhabditida</taxon>
        <taxon>Tylenchina</taxon>
        <taxon>Panagrolaimomorpha</taxon>
        <taxon>Strongyloidoidea</taxon>
        <taxon>Steinernematidae</taxon>
        <taxon>Steinernema</taxon>
    </lineage>
</organism>
<sequence length="92" mass="9571">MKMESSQRVPGGPMESQRLSSGSTLMAEGQRNRVPSGTKEQGIVPGTAEPESRGLTGGKKVSVGTTGCTKHSSVLGEKKSNRVEKALEVGLS</sequence>
<proteinExistence type="predicted"/>
<protein>
    <submittedName>
        <fullName evidence="3">Uncharacterized protein</fullName>
    </submittedName>
</protein>
<evidence type="ECO:0000313" key="3">
    <source>
        <dbReference type="WBParaSite" id="L893_g13933.t1"/>
    </source>
</evidence>
<feature type="region of interest" description="Disordered" evidence="1">
    <location>
        <begin position="1"/>
        <end position="79"/>
    </location>
</feature>
<evidence type="ECO:0000313" key="2">
    <source>
        <dbReference type="Proteomes" id="UP000095287"/>
    </source>
</evidence>
<dbReference type="AlphaFoldDB" id="A0A1I7Y8V5"/>
<keyword evidence="2" id="KW-1185">Reference proteome</keyword>
<feature type="compositionally biased region" description="Low complexity" evidence="1">
    <location>
        <begin position="58"/>
        <end position="70"/>
    </location>
</feature>